<organism evidence="1 2">
    <name type="scientific">Candidatus Fonsibacter lacus</name>
    <dbReference type="NCBI Taxonomy" id="2576439"/>
    <lineage>
        <taxon>Bacteria</taxon>
        <taxon>Pseudomonadati</taxon>
        <taxon>Pseudomonadota</taxon>
        <taxon>Alphaproteobacteria</taxon>
        <taxon>Candidatus Pelagibacterales</taxon>
        <taxon>Candidatus Pelagibacterales incertae sedis</taxon>
        <taxon>Candidatus Fonsibacter</taxon>
    </lineage>
</organism>
<reference evidence="1" key="1">
    <citation type="submission" date="2018-10" db="EMBL/GenBank/DDBJ databases">
        <title>Iterative Subtractive Binning of Freshwater Chronoseries Metagenomes Recovers Nearly Complete Genomes from over Four Hundred Novel Species.</title>
        <authorList>
            <person name="Rodriguez-R L.M."/>
            <person name="Tsementzi D."/>
            <person name="Luo C."/>
            <person name="Konstantinidis K.T."/>
        </authorList>
    </citation>
    <scope>NUCLEOTIDE SEQUENCE</scope>
    <source>
        <strain evidence="1">WB5_2A_028</strain>
    </source>
</reference>
<dbReference type="Pfam" id="PF05336">
    <property type="entry name" value="rhaM"/>
    <property type="match status" value="1"/>
</dbReference>
<dbReference type="GO" id="GO:0019301">
    <property type="term" value="P:rhamnose catabolic process"/>
    <property type="evidence" value="ECO:0007669"/>
    <property type="project" value="TreeGrafter"/>
</dbReference>
<dbReference type="InterPro" id="IPR008000">
    <property type="entry name" value="Rham/fucose_mutarotase"/>
</dbReference>
<comment type="caution">
    <text evidence="1">The sequence shown here is derived from an EMBL/GenBank/DDBJ whole genome shotgun (WGS) entry which is preliminary data.</text>
</comment>
<proteinExistence type="predicted"/>
<dbReference type="AlphaFoldDB" id="A0A965LKT6"/>
<evidence type="ECO:0000313" key="1">
    <source>
        <dbReference type="EMBL" id="NBR93998.1"/>
    </source>
</evidence>
<dbReference type="PANTHER" id="PTHR34389:SF2">
    <property type="entry name" value="L-RHAMNOSE MUTAROTASE"/>
    <property type="match status" value="1"/>
</dbReference>
<dbReference type="Gene3D" id="3.30.70.100">
    <property type="match status" value="1"/>
</dbReference>
<dbReference type="InterPro" id="IPR011008">
    <property type="entry name" value="Dimeric_a/b-barrel"/>
</dbReference>
<accession>A0A965LKT6</accession>
<dbReference type="GO" id="GO:0016857">
    <property type="term" value="F:racemase and epimerase activity, acting on carbohydrates and derivatives"/>
    <property type="evidence" value="ECO:0007669"/>
    <property type="project" value="InterPro"/>
</dbReference>
<dbReference type="EMBL" id="RFXN01000044">
    <property type="protein sequence ID" value="NBR93998.1"/>
    <property type="molecule type" value="Genomic_DNA"/>
</dbReference>
<sequence>MERLLFFIYLYEGKEAEYDKRHDELWPDMAQALTECGWTNYTLFRNGTTVVGYCEAVPDVATAAKKMGATEVNARWQESFKDIIRHITDREGNLLSYREVWHHN</sequence>
<protein>
    <submittedName>
        <fullName evidence="1">L-rhamnose mutarotase</fullName>
    </submittedName>
</protein>
<dbReference type="Proteomes" id="UP000740727">
    <property type="component" value="Unassembled WGS sequence"/>
</dbReference>
<gene>
    <name evidence="1" type="ORF">EBT44_04075</name>
</gene>
<dbReference type="SUPFAM" id="SSF54909">
    <property type="entry name" value="Dimeric alpha+beta barrel"/>
    <property type="match status" value="1"/>
</dbReference>
<name>A0A965LKT6_9PROT</name>
<evidence type="ECO:0000313" key="2">
    <source>
        <dbReference type="Proteomes" id="UP000740727"/>
    </source>
</evidence>
<dbReference type="PANTHER" id="PTHR34389">
    <property type="entry name" value="L-RHAMNOSE MUTAROTASE"/>
    <property type="match status" value="1"/>
</dbReference>